<dbReference type="EMBL" id="BLAD01000041">
    <property type="protein sequence ID" value="GER99688.1"/>
    <property type="molecule type" value="Genomic_DNA"/>
</dbReference>
<protein>
    <recommendedName>
        <fullName evidence="3">Roadblock/LAMTOR2 domain-containing protein</fullName>
    </recommendedName>
</protein>
<evidence type="ECO:0008006" key="3">
    <source>
        <dbReference type="Google" id="ProtNLM"/>
    </source>
</evidence>
<dbReference type="Proteomes" id="UP000334990">
    <property type="component" value="Unassembled WGS sequence"/>
</dbReference>
<dbReference type="RefSeq" id="WP_155336073.1">
    <property type="nucleotide sequence ID" value="NZ_BAAABN010000020.1"/>
</dbReference>
<proteinExistence type="predicted"/>
<keyword evidence="2" id="KW-1185">Reference proteome</keyword>
<evidence type="ECO:0000313" key="1">
    <source>
        <dbReference type="EMBL" id="GER99688.1"/>
    </source>
</evidence>
<dbReference type="AlphaFoldDB" id="A0A5M3VTY7"/>
<comment type="caution">
    <text evidence="1">The sequence shown here is derived from an EMBL/GenBank/DDBJ whole genome shotgun (WGS) entry which is preliminary data.</text>
</comment>
<reference evidence="1 2" key="1">
    <citation type="submission" date="2019-10" db="EMBL/GenBank/DDBJ databases">
        <title>Whole genome shotgun sequence of Acrocarpospora corrugata NBRC 13972.</title>
        <authorList>
            <person name="Ichikawa N."/>
            <person name="Kimura A."/>
            <person name="Kitahashi Y."/>
            <person name="Komaki H."/>
            <person name="Oguchi A."/>
        </authorList>
    </citation>
    <scope>NUCLEOTIDE SEQUENCE [LARGE SCALE GENOMIC DNA]</scope>
    <source>
        <strain evidence="1 2">NBRC 13972</strain>
    </source>
</reference>
<evidence type="ECO:0000313" key="2">
    <source>
        <dbReference type="Proteomes" id="UP000334990"/>
    </source>
</evidence>
<dbReference type="OrthoDB" id="3427879at2"/>
<gene>
    <name evidence="1" type="ORF">Acor_17520</name>
</gene>
<accession>A0A5M3VTY7</accession>
<sequence length="123" mass="13058">MIGIEDCLFEAMSIPGALGAILVDHATGTAVATRGLPDPERSAGGLSEAFRATQIGLALSSPDGTVRIDDMIITTDQGYQLIKPMETPFDGPLLICVRLDLSRANLGLARHRLQTISRQLIAS</sequence>
<organism evidence="1 2">
    <name type="scientific">Acrocarpospora corrugata</name>
    <dbReference type="NCBI Taxonomy" id="35763"/>
    <lineage>
        <taxon>Bacteria</taxon>
        <taxon>Bacillati</taxon>
        <taxon>Actinomycetota</taxon>
        <taxon>Actinomycetes</taxon>
        <taxon>Streptosporangiales</taxon>
        <taxon>Streptosporangiaceae</taxon>
        <taxon>Acrocarpospora</taxon>
    </lineage>
</organism>
<name>A0A5M3VTY7_9ACTN</name>